<dbReference type="AlphaFoldDB" id="A0A1A9WEU4"/>
<organism evidence="2 3">
    <name type="scientific">Glossina brevipalpis</name>
    <dbReference type="NCBI Taxonomy" id="37001"/>
    <lineage>
        <taxon>Eukaryota</taxon>
        <taxon>Metazoa</taxon>
        <taxon>Ecdysozoa</taxon>
        <taxon>Arthropoda</taxon>
        <taxon>Hexapoda</taxon>
        <taxon>Insecta</taxon>
        <taxon>Pterygota</taxon>
        <taxon>Neoptera</taxon>
        <taxon>Endopterygota</taxon>
        <taxon>Diptera</taxon>
        <taxon>Brachycera</taxon>
        <taxon>Muscomorpha</taxon>
        <taxon>Hippoboscoidea</taxon>
        <taxon>Glossinidae</taxon>
        <taxon>Glossina</taxon>
    </lineage>
</organism>
<feature type="transmembrane region" description="Helical" evidence="1">
    <location>
        <begin position="50"/>
        <end position="74"/>
    </location>
</feature>
<evidence type="ECO:0000313" key="3">
    <source>
        <dbReference type="Proteomes" id="UP000091820"/>
    </source>
</evidence>
<sequence>MTAVRVNVFMWIFETDQGYLICYAIGCFGLHSMCIVVAAVSWLVDYYVMMMLLLLMLLLLMLLSLLLLLSCLVFRSFIRITNDYGIEMSCQPTNQPTNERTKQPTNHMYYDKIFKKNISNKHNIKFYQEITSFRTGSTKQEVLVDISLPFRILRMQHSLR</sequence>
<reference evidence="3" key="1">
    <citation type="submission" date="2014-03" db="EMBL/GenBank/DDBJ databases">
        <authorList>
            <person name="Aksoy S."/>
            <person name="Warren W."/>
            <person name="Wilson R.K."/>
        </authorList>
    </citation>
    <scope>NUCLEOTIDE SEQUENCE [LARGE SCALE GENOMIC DNA]</scope>
    <source>
        <strain evidence="3">IAEA</strain>
    </source>
</reference>
<keyword evidence="1" id="KW-0812">Transmembrane</keyword>
<evidence type="ECO:0000313" key="2">
    <source>
        <dbReference type="EnsemblMetazoa" id="GBRI017074-PA"/>
    </source>
</evidence>
<protein>
    <submittedName>
        <fullName evidence="2">Uncharacterized protein</fullName>
    </submittedName>
</protein>
<evidence type="ECO:0000256" key="1">
    <source>
        <dbReference type="SAM" id="Phobius"/>
    </source>
</evidence>
<keyword evidence="1" id="KW-0472">Membrane</keyword>
<accession>A0A1A9WEU4</accession>
<keyword evidence="1" id="KW-1133">Transmembrane helix</keyword>
<feature type="transmembrane region" description="Helical" evidence="1">
    <location>
        <begin position="20"/>
        <end position="44"/>
    </location>
</feature>
<dbReference type="VEuPathDB" id="VectorBase:GBRI017074"/>
<dbReference type="Proteomes" id="UP000091820">
    <property type="component" value="Unassembled WGS sequence"/>
</dbReference>
<keyword evidence="3" id="KW-1185">Reference proteome</keyword>
<name>A0A1A9WEU4_9MUSC</name>
<reference evidence="2" key="2">
    <citation type="submission" date="2020-05" db="UniProtKB">
        <authorList>
            <consortium name="EnsemblMetazoa"/>
        </authorList>
    </citation>
    <scope>IDENTIFICATION</scope>
    <source>
        <strain evidence="2">IAEA</strain>
    </source>
</reference>
<dbReference type="EnsemblMetazoa" id="GBRI017074-RA">
    <property type="protein sequence ID" value="GBRI017074-PA"/>
    <property type="gene ID" value="GBRI017074"/>
</dbReference>
<proteinExistence type="predicted"/>